<sequence length="223" mass="25719">MNAVTNDTACVDKLKLVRMMGSSLLDMDLEDASIEADKILDTETVFFWIVEGVMSEENEEHDHYGSLFYCIITRLDTSGRVTLIVRYFNILKKIICNIFTRDVKIYHVAFPRTDYDSAPCITLNACNLVVKVLRSVLDSPKLLEQLLGFDLRVAKHLSLMPRLFDSQADVFREILVKYHEFKKSFRERTERGLDGNPVANLSRSFPPKAPTEGKWYILKEEEE</sequence>
<reference evidence="2" key="1">
    <citation type="journal article" date="2008" name="Nat. Genet.">
        <title>The Pristionchus pacificus genome provides a unique perspective on nematode lifestyle and parasitism.</title>
        <authorList>
            <person name="Dieterich C."/>
            <person name="Clifton S.W."/>
            <person name="Schuster L.N."/>
            <person name="Chinwalla A."/>
            <person name="Delehaunty K."/>
            <person name="Dinkelacker I."/>
            <person name="Fulton L."/>
            <person name="Fulton R."/>
            <person name="Godfrey J."/>
            <person name="Minx P."/>
            <person name="Mitreva M."/>
            <person name="Roeseler W."/>
            <person name="Tian H."/>
            <person name="Witte H."/>
            <person name="Yang S.P."/>
            <person name="Wilson R.K."/>
            <person name="Sommer R.J."/>
        </authorList>
    </citation>
    <scope>NUCLEOTIDE SEQUENCE [LARGE SCALE GENOMIC DNA]</scope>
    <source>
        <strain evidence="2">PS312</strain>
    </source>
</reference>
<dbReference type="EnsemblMetazoa" id="PPA37806.1">
    <property type="protein sequence ID" value="PPA37806.1"/>
    <property type="gene ID" value="WBGene00276175"/>
</dbReference>
<dbReference type="AlphaFoldDB" id="A0A2A6CRM9"/>
<reference evidence="1" key="2">
    <citation type="submission" date="2022-06" db="UniProtKB">
        <authorList>
            <consortium name="EnsemblMetazoa"/>
        </authorList>
    </citation>
    <scope>IDENTIFICATION</scope>
    <source>
        <strain evidence="1">PS312</strain>
    </source>
</reference>
<accession>A0A8R1USN8</accession>
<evidence type="ECO:0000313" key="1">
    <source>
        <dbReference type="EnsemblMetazoa" id="PPA37806.1"/>
    </source>
</evidence>
<accession>A0A2A6CRM9</accession>
<gene>
    <name evidence="1" type="primary">WBGene00276175</name>
</gene>
<proteinExistence type="predicted"/>
<dbReference type="Proteomes" id="UP000005239">
    <property type="component" value="Unassembled WGS sequence"/>
</dbReference>
<keyword evidence="2" id="KW-1185">Reference proteome</keyword>
<organism evidence="1 2">
    <name type="scientific">Pristionchus pacificus</name>
    <name type="common">Parasitic nematode worm</name>
    <dbReference type="NCBI Taxonomy" id="54126"/>
    <lineage>
        <taxon>Eukaryota</taxon>
        <taxon>Metazoa</taxon>
        <taxon>Ecdysozoa</taxon>
        <taxon>Nematoda</taxon>
        <taxon>Chromadorea</taxon>
        <taxon>Rhabditida</taxon>
        <taxon>Rhabditina</taxon>
        <taxon>Diplogasteromorpha</taxon>
        <taxon>Diplogasteroidea</taxon>
        <taxon>Neodiplogasteridae</taxon>
        <taxon>Pristionchus</taxon>
    </lineage>
</organism>
<protein>
    <submittedName>
        <fullName evidence="1">Uncharacterized protein</fullName>
    </submittedName>
</protein>
<name>A0A2A6CRM9_PRIPA</name>
<evidence type="ECO:0000313" key="2">
    <source>
        <dbReference type="Proteomes" id="UP000005239"/>
    </source>
</evidence>